<evidence type="ECO:0000256" key="3">
    <source>
        <dbReference type="ARBA" id="ARBA00023015"/>
    </source>
</evidence>
<evidence type="ECO:0000256" key="2">
    <source>
        <dbReference type="ARBA" id="ARBA00022853"/>
    </source>
</evidence>
<dbReference type="InterPro" id="IPR008676">
    <property type="entry name" value="MRG"/>
</dbReference>
<comment type="subcellular location">
    <subcellularLocation>
        <location evidence="1">Nucleus</location>
    </subcellularLocation>
</comment>
<dbReference type="GO" id="GO:0032221">
    <property type="term" value="C:Rpd3S complex"/>
    <property type="evidence" value="ECO:0007669"/>
    <property type="project" value="TreeGrafter"/>
</dbReference>
<dbReference type="GO" id="GO:0035267">
    <property type="term" value="C:NuA4 histone acetyltransferase complex"/>
    <property type="evidence" value="ECO:0007669"/>
    <property type="project" value="TreeGrafter"/>
</dbReference>
<protein>
    <submittedName>
        <fullName evidence="7">MRG domain-containing protein</fullName>
    </submittedName>
</protein>
<comment type="caution">
    <text evidence="7">The sequence shown here is derived from an EMBL/GenBank/DDBJ whole genome shotgun (WGS) entry which is preliminary data.</text>
</comment>
<evidence type="ECO:0000256" key="5">
    <source>
        <dbReference type="ARBA" id="ARBA00023242"/>
    </source>
</evidence>
<dbReference type="PANTHER" id="PTHR10880">
    <property type="entry name" value="MORTALITY FACTOR 4-LIKE PROTEIN"/>
    <property type="match status" value="1"/>
</dbReference>
<name>A0AAW0BH92_9AGAR</name>
<keyword evidence="4" id="KW-0804">Transcription</keyword>
<proteinExistence type="predicted"/>
<organism evidence="7 8">
    <name type="scientific">Favolaschia claudopus</name>
    <dbReference type="NCBI Taxonomy" id="2862362"/>
    <lineage>
        <taxon>Eukaryota</taxon>
        <taxon>Fungi</taxon>
        <taxon>Dikarya</taxon>
        <taxon>Basidiomycota</taxon>
        <taxon>Agaricomycotina</taxon>
        <taxon>Agaricomycetes</taxon>
        <taxon>Agaricomycetidae</taxon>
        <taxon>Agaricales</taxon>
        <taxon>Marasmiineae</taxon>
        <taxon>Mycenaceae</taxon>
        <taxon>Favolaschia</taxon>
    </lineage>
</organism>
<keyword evidence="5" id="KW-0539">Nucleus</keyword>
<evidence type="ECO:0000259" key="6">
    <source>
        <dbReference type="Pfam" id="PF05712"/>
    </source>
</evidence>
<evidence type="ECO:0000313" key="8">
    <source>
        <dbReference type="Proteomes" id="UP001362999"/>
    </source>
</evidence>
<keyword evidence="3" id="KW-0805">Transcription regulation</keyword>
<accession>A0AAW0BH92</accession>
<dbReference type="Pfam" id="PF05712">
    <property type="entry name" value="MRG"/>
    <property type="match status" value="1"/>
</dbReference>
<keyword evidence="8" id="KW-1185">Reference proteome</keyword>
<keyword evidence="2" id="KW-0156">Chromatin regulator</keyword>
<dbReference type="PANTHER" id="PTHR10880:SF15">
    <property type="entry name" value="MSL COMPLEX SUBUNIT 3"/>
    <property type="match status" value="1"/>
</dbReference>
<dbReference type="EMBL" id="JAWWNJ010000033">
    <property type="protein sequence ID" value="KAK7025693.1"/>
    <property type="molecule type" value="Genomic_DNA"/>
</dbReference>
<evidence type="ECO:0000256" key="1">
    <source>
        <dbReference type="ARBA" id="ARBA00004123"/>
    </source>
</evidence>
<feature type="non-terminal residue" evidence="7">
    <location>
        <position position="1"/>
    </location>
</feature>
<evidence type="ECO:0000313" key="7">
    <source>
        <dbReference type="EMBL" id="KAK7025693.1"/>
    </source>
</evidence>
<dbReference type="InterPro" id="IPR038217">
    <property type="entry name" value="MRG_C_sf"/>
</dbReference>
<dbReference type="GO" id="GO:0006355">
    <property type="term" value="P:regulation of DNA-templated transcription"/>
    <property type="evidence" value="ECO:0007669"/>
    <property type="project" value="InterPro"/>
</dbReference>
<sequence length="142" mass="16640">LSLPRRPTIENILASFRLYMNANPEIESRDLLSPSPTLTPVVVDGVLVYFNRYLWPILLYSCEREQYIRVRQEYVIGCDVAEEQKMSQVYGAEHLLRLINHLPRLVSYSTLDSESTNIIEDYANRLLSWMLQEHDSLFQALY</sequence>
<dbReference type="Proteomes" id="UP001362999">
    <property type="component" value="Unassembled WGS sequence"/>
</dbReference>
<dbReference type="AlphaFoldDB" id="A0AAW0BH92"/>
<reference evidence="7 8" key="1">
    <citation type="journal article" date="2024" name="J Genomics">
        <title>Draft genome sequencing and assembly of Favolaschia claudopus CIRM-BRFM 2984 isolated from oak limbs.</title>
        <authorList>
            <person name="Navarro D."/>
            <person name="Drula E."/>
            <person name="Chaduli D."/>
            <person name="Cazenave R."/>
            <person name="Ahrendt S."/>
            <person name="Wang J."/>
            <person name="Lipzen A."/>
            <person name="Daum C."/>
            <person name="Barry K."/>
            <person name="Grigoriev I.V."/>
            <person name="Favel A."/>
            <person name="Rosso M.N."/>
            <person name="Martin F."/>
        </authorList>
    </citation>
    <scope>NUCLEOTIDE SEQUENCE [LARGE SCALE GENOMIC DNA]</scope>
    <source>
        <strain evidence="7 8">CIRM-BRFM 2984</strain>
    </source>
</reference>
<dbReference type="PROSITE" id="PS51640">
    <property type="entry name" value="MRG"/>
    <property type="match status" value="1"/>
</dbReference>
<gene>
    <name evidence="7" type="ORF">R3P38DRAFT_2529839</name>
</gene>
<feature type="domain" description="MRG" evidence="6">
    <location>
        <begin position="2"/>
        <end position="139"/>
    </location>
</feature>
<dbReference type="Gene3D" id="1.10.274.30">
    <property type="entry name" value="MRG domain"/>
    <property type="match status" value="1"/>
</dbReference>
<dbReference type="InterPro" id="IPR026541">
    <property type="entry name" value="MRG_dom"/>
</dbReference>
<evidence type="ECO:0000256" key="4">
    <source>
        <dbReference type="ARBA" id="ARBA00023163"/>
    </source>
</evidence>
<dbReference type="GO" id="GO:0006325">
    <property type="term" value="P:chromatin organization"/>
    <property type="evidence" value="ECO:0007669"/>
    <property type="project" value="UniProtKB-KW"/>
</dbReference>